<feature type="compositionally biased region" description="Polar residues" evidence="1">
    <location>
        <begin position="97"/>
        <end position="122"/>
    </location>
</feature>
<dbReference type="OMA" id="HNEVCAL"/>
<evidence type="ECO:0000259" key="2">
    <source>
        <dbReference type="Pfam" id="PF13837"/>
    </source>
</evidence>
<sequence>MSNWTAAEIREMLSITAERIIKNQLTGTVKDGVLYEKVAKELGQRSFRREKKQVISKLKNLRKKFNDVCDHNNQSGRGRLDWEHSEVCHAILGSSHTANPQHVQGSLDNTLADSPISNTPENVETGADEERDDAGSQSGESQTGKCF</sequence>
<protein>
    <recommendedName>
        <fullName evidence="2">Myb/SANT-like DNA-binding domain-containing protein</fullName>
    </recommendedName>
</protein>
<evidence type="ECO:0000313" key="4">
    <source>
        <dbReference type="Proteomes" id="UP000472265"/>
    </source>
</evidence>
<feature type="compositionally biased region" description="Polar residues" evidence="1">
    <location>
        <begin position="135"/>
        <end position="147"/>
    </location>
</feature>
<dbReference type="Ensembl" id="ENSSAUT00010029975.1">
    <property type="protein sequence ID" value="ENSSAUP00010028433.1"/>
    <property type="gene ID" value="ENSSAUG00010012244.1"/>
</dbReference>
<dbReference type="PANTHER" id="PTHR47595">
    <property type="entry name" value="HEAT SHOCK 70 KDA PROTEIN 14"/>
    <property type="match status" value="1"/>
</dbReference>
<accession>A0A671VN51</accession>
<reference evidence="3" key="1">
    <citation type="submission" date="2021-04" db="EMBL/GenBank/DDBJ databases">
        <authorList>
            <consortium name="Wellcome Sanger Institute Data Sharing"/>
        </authorList>
    </citation>
    <scope>NUCLEOTIDE SEQUENCE [LARGE SCALE GENOMIC DNA]</scope>
</reference>
<evidence type="ECO:0000313" key="3">
    <source>
        <dbReference type="Ensembl" id="ENSSAUP00010028433.1"/>
    </source>
</evidence>
<dbReference type="AlphaFoldDB" id="A0A671VN51"/>
<dbReference type="InParanoid" id="A0A671VN51"/>
<reference evidence="3" key="3">
    <citation type="submission" date="2025-09" db="UniProtKB">
        <authorList>
            <consortium name="Ensembl"/>
        </authorList>
    </citation>
    <scope>IDENTIFICATION</scope>
</reference>
<name>A0A671VN51_SPAAU</name>
<dbReference type="Proteomes" id="UP000472265">
    <property type="component" value="Chromosome 22"/>
</dbReference>
<keyword evidence="4" id="KW-1185">Reference proteome</keyword>
<dbReference type="Pfam" id="PF13837">
    <property type="entry name" value="Myb_DNA-bind_4"/>
    <property type="match status" value="1"/>
</dbReference>
<dbReference type="Gene3D" id="1.10.10.60">
    <property type="entry name" value="Homeodomain-like"/>
    <property type="match status" value="1"/>
</dbReference>
<dbReference type="GeneTree" id="ENSGT00750000118737"/>
<evidence type="ECO:0000256" key="1">
    <source>
        <dbReference type="SAM" id="MobiDB-lite"/>
    </source>
</evidence>
<feature type="domain" description="Myb/SANT-like DNA-binding" evidence="2">
    <location>
        <begin position="3"/>
        <end position="90"/>
    </location>
</feature>
<dbReference type="InterPro" id="IPR044822">
    <property type="entry name" value="Myb_DNA-bind_4"/>
</dbReference>
<dbReference type="PANTHER" id="PTHR47595:SF1">
    <property type="entry name" value="MYB_SANT-LIKE DNA-BINDING DOMAIN-CONTAINING PROTEIN"/>
    <property type="match status" value="1"/>
</dbReference>
<proteinExistence type="predicted"/>
<organism evidence="3 4">
    <name type="scientific">Sparus aurata</name>
    <name type="common">Gilthead sea bream</name>
    <dbReference type="NCBI Taxonomy" id="8175"/>
    <lineage>
        <taxon>Eukaryota</taxon>
        <taxon>Metazoa</taxon>
        <taxon>Chordata</taxon>
        <taxon>Craniata</taxon>
        <taxon>Vertebrata</taxon>
        <taxon>Euteleostomi</taxon>
        <taxon>Actinopterygii</taxon>
        <taxon>Neopterygii</taxon>
        <taxon>Teleostei</taxon>
        <taxon>Neoteleostei</taxon>
        <taxon>Acanthomorphata</taxon>
        <taxon>Eupercaria</taxon>
        <taxon>Spariformes</taxon>
        <taxon>Sparidae</taxon>
        <taxon>Sparus</taxon>
    </lineage>
</organism>
<feature type="region of interest" description="Disordered" evidence="1">
    <location>
        <begin position="97"/>
        <end position="147"/>
    </location>
</feature>
<reference evidence="3" key="2">
    <citation type="submission" date="2025-08" db="UniProtKB">
        <authorList>
            <consortium name="Ensembl"/>
        </authorList>
    </citation>
    <scope>IDENTIFICATION</scope>
</reference>